<keyword evidence="3" id="KW-1185">Reference proteome</keyword>
<gene>
    <name evidence="2" type="ORF">DK427_21610</name>
</gene>
<feature type="compositionally biased region" description="Basic and acidic residues" evidence="1">
    <location>
        <begin position="92"/>
        <end position="111"/>
    </location>
</feature>
<evidence type="ECO:0000256" key="1">
    <source>
        <dbReference type="SAM" id="MobiDB-lite"/>
    </source>
</evidence>
<evidence type="ECO:0008006" key="4">
    <source>
        <dbReference type="Google" id="ProtNLM"/>
    </source>
</evidence>
<organism evidence="2 3">
    <name type="scientific">Methylobacterium radiodurans</name>
    <dbReference type="NCBI Taxonomy" id="2202828"/>
    <lineage>
        <taxon>Bacteria</taxon>
        <taxon>Pseudomonadati</taxon>
        <taxon>Pseudomonadota</taxon>
        <taxon>Alphaproteobacteria</taxon>
        <taxon>Hyphomicrobiales</taxon>
        <taxon>Methylobacteriaceae</taxon>
        <taxon>Methylobacterium</taxon>
    </lineage>
</organism>
<reference evidence="2 3" key="1">
    <citation type="submission" date="2018-05" db="EMBL/GenBank/DDBJ databases">
        <title>Complete Genome Sequence of Methylobacterium sp. 17Sr1-43.</title>
        <authorList>
            <person name="Srinivasan S."/>
        </authorList>
    </citation>
    <scope>NUCLEOTIDE SEQUENCE [LARGE SCALE GENOMIC DNA]</scope>
    <source>
        <strain evidence="2 3">17Sr1-43</strain>
    </source>
</reference>
<evidence type="ECO:0000313" key="3">
    <source>
        <dbReference type="Proteomes" id="UP000246058"/>
    </source>
</evidence>
<dbReference type="RefSeq" id="WP_109953174.1">
    <property type="nucleotide sequence ID" value="NZ_CP029551.1"/>
</dbReference>
<sequence length="179" mass="19495">MSGTAKKTDPKLWEKVKSDVTKSSKGGKPGQWSARKAQMATAEYKKEGGGYSGQKSDDNHLKQWTDEEWGTKSGKESGKTGERYLPKKARQKLTDEEYKRSTAKKRADSAKGKQFSKQPKDIAEKAASARKTGKSAKSASKAGGKAEVTKAELMKKAKAQNVAGRSKMSKAELERAVHA</sequence>
<feature type="compositionally biased region" description="Basic and acidic residues" evidence="1">
    <location>
        <begin position="1"/>
        <end position="22"/>
    </location>
</feature>
<feature type="region of interest" description="Disordered" evidence="1">
    <location>
        <begin position="1"/>
        <end position="179"/>
    </location>
</feature>
<dbReference type="EMBL" id="CP029551">
    <property type="protein sequence ID" value="AWN38011.1"/>
    <property type="molecule type" value="Genomic_DNA"/>
</dbReference>
<evidence type="ECO:0000313" key="2">
    <source>
        <dbReference type="EMBL" id="AWN38011.1"/>
    </source>
</evidence>
<feature type="compositionally biased region" description="Basic and acidic residues" evidence="1">
    <location>
        <begin position="55"/>
        <end position="85"/>
    </location>
</feature>
<dbReference type="Proteomes" id="UP000246058">
    <property type="component" value="Chromosome"/>
</dbReference>
<feature type="compositionally biased region" description="Basic and acidic residues" evidence="1">
    <location>
        <begin position="169"/>
        <end position="179"/>
    </location>
</feature>
<dbReference type="KEGG" id="meti:DK427_21610"/>
<dbReference type="OrthoDB" id="791686at2"/>
<proteinExistence type="predicted"/>
<accession>A0A2U8VXF5</accession>
<feature type="compositionally biased region" description="Low complexity" evidence="1">
    <location>
        <begin position="125"/>
        <end position="146"/>
    </location>
</feature>
<protein>
    <recommendedName>
        <fullName evidence="4">DUF5872 domain-containing protein</fullName>
    </recommendedName>
</protein>
<dbReference type="AlphaFoldDB" id="A0A2U8VXF5"/>
<name>A0A2U8VXF5_9HYPH</name>